<comment type="subcellular location">
    <subcellularLocation>
        <location evidence="2">Mitochondrion</location>
    </subcellularLocation>
</comment>
<dbReference type="OMA" id="EVFTMEY"/>
<dbReference type="GO" id="GO:0005739">
    <property type="term" value="C:mitochondrion"/>
    <property type="evidence" value="ECO:0007669"/>
    <property type="project" value="UniProtKB-SubCell"/>
</dbReference>
<dbReference type="Pfam" id="PF16113">
    <property type="entry name" value="ECH_2"/>
    <property type="match status" value="1"/>
</dbReference>
<dbReference type="PROSITE" id="PS00166">
    <property type="entry name" value="ENOYL_COA_HYDRATASE"/>
    <property type="match status" value="1"/>
</dbReference>
<comment type="catalytic activity">
    <reaction evidence="1">
        <text>3-hydroxy-2-methylpropanoyl-CoA + H2O = 3-hydroxy-2-methylpropanoate + CoA + H(+)</text>
        <dbReference type="Rhea" id="RHEA:20888"/>
        <dbReference type="ChEBI" id="CHEBI:11805"/>
        <dbReference type="ChEBI" id="CHEBI:15377"/>
        <dbReference type="ChEBI" id="CHEBI:15378"/>
        <dbReference type="ChEBI" id="CHEBI:57287"/>
        <dbReference type="ChEBI" id="CHEBI:57340"/>
        <dbReference type="EC" id="3.1.2.4"/>
    </reaction>
</comment>
<evidence type="ECO:0000313" key="9">
    <source>
        <dbReference type="Proteomes" id="UP000008063"/>
    </source>
</evidence>
<dbReference type="FunFam" id="3.90.226.10:FF:000026">
    <property type="entry name" value="3-hydroxyisobutyryl-CoA hydrolase, mitochondrial"/>
    <property type="match status" value="1"/>
</dbReference>
<feature type="domain" description="Enoyl-CoA hydratase/isomerase" evidence="7">
    <location>
        <begin position="52"/>
        <end position="393"/>
    </location>
</feature>
<dbReference type="EC" id="3.1.2.4" evidence="3"/>
<dbReference type="InParanoid" id="F8Q7W3"/>
<reference evidence="9" key="1">
    <citation type="journal article" date="2011" name="Science">
        <title>The plant cell wall-decomposing machinery underlies the functional diversity of forest fungi.</title>
        <authorList>
            <person name="Eastwood D.C."/>
            <person name="Floudas D."/>
            <person name="Binder M."/>
            <person name="Majcherczyk A."/>
            <person name="Schneider P."/>
            <person name="Aerts A."/>
            <person name="Asiegbu F.O."/>
            <person name="Baker S.E."/>
            <person name="Barry K."/>
            <person name="Bendiksby M."/>
            <person name="Blumentritt M."/>
            <person name="Coutinho P.M."/>
            <person name="Cullen D."/>
            <person name="de Vries R.P."/>
            <person name="Gathman A."/>
            <person name="Goodell B."/>
            <person name="Henrissat B."/>
            <person name="Ihrmark K."/>
            <person name="Kauserud H."/>
            <person name="Kohler A."/>
            <person name="LaButti K."/>
            <person name="Lapidus A."/>
            <person name="Lavin J.L."/>
            <person name="Lee Y.-H."/>
            <person name="Lindquist E."/>
            <person name="Lilly W."/>
            <person name="Lucas S."/>
            <person name="Morin E."/>
            <person name="Murat C."/>
            <person name="Oguiza J.A."/>
            <person name="Park J."/>
            <person name="Pisabarro A.G."/>
            <person name="Riley R."/>
            <person name="Rosling A."/>
            <person name="Salamov A."/>
            <person name="Schmidt O."/>
            <person name="Schmutz J."/>
            <person name="Skrede I."/>
            <person name="Stenlid J."/>
            <person name="Wiebenga A."/>
            <person name="Xie X."/>
            <person name="Kuees U."/>
            <person name="Hibbett D.S."/>
            <person name="Hoffmeister D."/>
            <person name="Hoegberg N."/>
            <person name="Martin F."/>
            <person name="Grigoriev I.V."/>
            <person name="Watkinson S.C."/>
        </authorList>
    </citation>
    <scope>NUCLEOTIDE SEQUENCE [LARGE SCALE GENOMIC DNA]</scope>
    <source>
        <strain evidence="9">strain S7.3</strain>
    </source>
</reference>
<keyword evidence="4" id="KW-0378">Hydrolase</keyword>
<dbReference type="Gene3D" id="3.90.226.10">
    <property type="entry name" value="2-enoyl-CoA Hydratase, Chain A, domain 1"/>
    <property type="match status" value="1"/>
</dbReference>
<dbReference type="STRING" id="936435.F8Q7W3"/>
<dbReference type="SUPFAM" id="SSF52096">
    <property type="entry name" value="ClpP/crotonase"/>
    <property type="match status" value="1"/>
</dbReference>
<dbReference type="GO" id="GO:0006574">
    <property type="term" value="P:L-valine catabolic process"/>
    <property type="evidence" value="ECO:0007669"/>
    <property type="project" value="TreeGrafter"/>
</dbReference>
<dbReference type="CDD" id="cd06558">
    <property type="entry name" value="crotonase-like"/>
    <property type="match status" value="1"/>
</dbReference>
<evidence type="ECO:0000259" key="7">
    <source>
        <dbReference type="Pfam" id="PF16113"/>
    </source>
</evidence>
<dbReference type="InterPro" id="IPR018376">
    <property type="entry name" value="Enoyl-CoA_hyd/isom_CS"/>
</dbReference>
<dbReference type="EMBL" id="GL945485">
    <property type="protein sequence ID" value="EGN95651.1"/>
    <property type="molecule type" value="Genomic_DNA"/>
</dbReference>
<dbReference type="eggNOG" id="KOG1684">
    <property type="taxonomic scope" value="Eukaryota"/>
</dbReference>
<accession>F8Q7W3</accession>
<evidence type="ECO:0000256" key="3">
    <source>
        <dbReference type="ARBA" id="ARBA00011915"/>
    </source>
</evidence>
<keyword evidence="5" id="KW-0496">Mitochondrion</keyword>
<name>F8Q7W3_SERL3</name>
<organism evidence="9">
    <name type="scientific">Serpula lacrymans var. lacrymans (strain S7.3)</name>
    <name type="common">Dry rot fungus</name>
    <dbReference type="NCBI Taxonomy" id="936435"/>
    <lineage>
        <taxon>Eukaryota</taxon>
        <taxon>Fungi</taxon>
        <taxon>Dikarya</taxon>
        <taxon>Basidiomycota</taxon>
        <taxon>Agaricomycotina</taxon>
        <taxon>Agaricomycetes</taxon>
        <taxon>Agaricomycetidae</taxon>
        <taxon>Boletales</taxon>
        <taxon>Coniophorineae</taxon>
        <taxon>Serpulaceae</taxon>
        <taxon>Serpula</taxon>
    </lineage>
</organism>
<evidence type="ECO:0000256" key="1">
    <source>
        <dbReference type="ARBA" id="ARBA00001709"/>
    </source>
</evidence>
<sequence length="495" mass="54563">MFSTTIARMSCSRASAVTRTSAIARHMSTTAPTAEQASLSQAVYFESDAATRTYVLNRPKKLNALNEEMLNTLRPQIEEWTKSDLCKVIVGTGLGRAFCAGGDVANVLQDSLHNDTRSKAIDFFKREFEMDYILSAMPKPYVAVMDGITMGGGVGLSISAPFRVATEKTVFAMPETKIGYCPDVGASFFLSRMDGEVGTYLALTAETLTGREVFEHGFATHFISSRAVPNLLSRLSDLENAAFGIIDRTIEELHAERQADESPTRLTGPTRKALDTAFRHDSVELILQDLQGFTTPDSDPAVRKWAEQTLETLHLRSPTSLKVALSAVRRGRNMNLLEVLQMELGIATAFCSGASPDFQTGISAVLIDKIQGRPAWCPSTVAEVSPELVDRFFSADSVYHSATPRLSPPDMLYKDKRDPMRYALPTEAEIGHVVQMLTQSNNNSAIALSVLLSKFDDLRPGKHGIKEKVLEVVQRRCDLTNREGITSVLWQRRET</sequence>
<evidence type="ECO:0000256" key="6">
    <source>
        <dbReference type="ARBA" id="ARBA00031181"/>
    </source>
</evidence>
<dbReference type="InterPro" id="IPR045004">
    <property type="entry name" value="ECH_dom"/>
</dbReference>
<evidence type="ECO:0000256" key="2">
    <source>
        <dbReference type="ARBA" id="ARBA00004173"/>
    </source>
</evidence>
<dbReference type="AlphaFoldDB" id="F8Q7W3"/>
<dbReference type="OrthoDB" id="1737613at2759"/>
<dbReference type="PANTHER" id="PTHR43176:SF3">
    <property type="entry name" value="3-HYDROXYISOBUTYRYL-COA HYDROLASE, MITOCHONDRIAL"/>
    <property type="match status" value="1"/>
</dbReference>
<protein>
    <recommendedName>
        <fullName evidence="3">3-hydroxyisobutyryl-CoA hydrolase</fullName>
        <ecNumber evidence="3">3.1.2.4</ecNumber>
    </recommendedName>
    <alternativeName>
        <fullName evidence="6">3-hydroxyisobutyryl-coenzyme A hydrolase</fullName>
    </alternativeName>
</protein>
<gene>
    <name evidence="8" type="ORF">SERLA73DRAFT_186795</name>
</gene>
<evidence type="ECO:0000313" key="8">
    <source>
        <dbReference type="EMBL" id="EGN95651.1"/>
    </source>
</evidence>
<keyword evidence="9" id="KW-1185">Reference proteome</keyword>
<dbReference type="PANTHER" id="PTHR43176">
    <property type="entry name" value="3-HYDROXYISOBUTYRYL-COA HYDROLASE-RELATED"/>
    <property type="match status" value="1"/>
</dbReference>
<dbReference type="GO" id="GO:0003860">
    <property type="term" value="F:3-hydroxyisobutyryl-CoA hydrolase activity"/>
    <property type="evidence" value="ECO:0007669"/>
    <property type="project" value="UniProtKB-EC"/>
</dbReference>
<evidence type="ECO:0000256" key="4">
    <source>
        <dbReference type="ARBA" id="ARBA00022801"/>
    </source>
</evidence>
<dbReference type="NCBIfam" id="NF004127">
    <property type="entry name" value="PRK05617.1"/>
    <property type="match status" value="1"/>
</dbReference>
<dbReference type="HOGENOM" id="CLU_009834_22_0_1"/>
<dbReference type="InterPro" id="IPR032259">
    <property type="entry name" value="HIBYL-CoA-H"/>
</dbReference>
<evidence type="ECO:0000256" key="5">
    <source>
        <dbReference type="ARBA" id="ARBA00023128"/>
    </source>
</evidence>
<proteinExistence type="predicted"/>
<dbReference type="FunCoup" id="F8Q7W3">
    <property type="interactions" value="338"/>
</dbReference>
<dbReference type="InterPro" id="IPR029045">
    <property type="entry name" value="ClpP/crotonase-like_dom_sf"/>
</dbReference>
<dbReference type="Proteomes" id="UP000008063">
    <property type="component" value="Unassembled WGS sequence"/>
</dbReference>